<accession>A0A9C7Q2T4</accession>
<dbReference type="OrthoDB" id="10028886at2759"/>
<dbReference type="InterPro" id="IPR029056">
    <property type="entry name" value="Ribokinase-like"/>
</dbReference>
<dbReference type="AlphaFoldDB" id="A0A9C7Q2T4"/>
<proteinExistence type="predicted"/>
<evidence type="ECO:0000256" key="3">
    <source>
        <dbReference type="ARBA" id="ARBA00022777"/>
    </source>
</evidence>
<dbReference type="FunFam" id="3.40.1190.20:FF:000003">
    <property type="entry name" value="Phosphomethylpyrimidine kinase ThiD"/>
    <property type="match status" value="1"/>
</dbReference>
<evidence type="ECO:0000259" key="5">
    <source>
        <dbReference type="Pfam" id="PF08543"/>
    </source>
</evidence>
<dbReference type="InterPro" id="IPR004399">
    <property type="entry name" value="HMP/HMP-P_kinase_dom"/>
</dbReference>
<keyword evidence="4" id="KW-0067">ATP-binding</keyword>
<feature type="domain" description="Pyridoxamine kinase/Phosphomethylpyrimidine kinase" evidence="5">
    <location>
        <begin position="20"/>
        <end position="269"/>
    </location>
</feature>
<dbReference type="Pfam" id="PF08543">
    <property type="entry name" value="Phos_pyr_kin"/>
    <property type="match status" value="1"/>
</dbReference>
<dbReference type="GO" id="GO:0005524">
    <property type="term" value="F:ATP binding"/>
    <property type="evidence" value="ECO:0007669"/>
    <property type="project" value="UniProtKB-KW"/>
</dbReference>
<dbReference type="GO" id="GO:0009228">
    <property type="term" value="P:thiamine biosynthetic process"/>
    <property type="evidence" value="ECO:0007669"/>
    <property type="project" value="InterPro"/>
</dbReference>
<dbReference type="Proteomes" id="UP001061958">
    <property type="component" value="Unassembled WGS sequence"/>
</dbReference>
<reference evidence="6" key="2">
    <citation type="submission" date="2022-01" db="EMBL/GenBank/DDBJ databases">
        <authorList>
            <person name="Hirooka S."/>
            <person name="Miyagishima S.Y."/>
        </authorList>
    </citation>
    <scope>NUCLEOTIDE SEQUENCE</scope>
    <source>
        <strain evidence="6">NBRC 102759</strain>
    </source>
</reference>
<evidence type="ECO:0000256" key="1">
    <source>
        <dbReference type="ARBA" id="ARBA00022679"/>
    </source>
</evidence>
<evidence type="ECO:0000313" key="7">
    <source>
        <dbReference type="Proteomes" id="UP001061958"/>
    </source>
</evidence>
<dbReference type="Gene3D" id="3.40.1190.20">
    <property type="match status" value="1"/>
</dbReference>
<name>A0A9C7Q2T4_9RHOD</name>
<dbReference type="GO" id="GO:0008972">
    <property type="term" value="F:phosphomethylpyrimidine kinase activity"/>
    <property type="evidence" value="ECO:0007669"/>
    <property type="project" value="InterPro"/>
</dbReference>
<dbReference type="InterPro" id="IPR013749">
    <property type="entry name" value="PM/HMP-P_kinase-1"/>
</dbReference>
<gene>
    <name evidence="6" type="ORF">GpartN1_g6811.t1</name>
</gene>
<dbReference type="PANTHER" id="PTHR20858">
    <property type="entry name" value="PHOSPHOMETHYLPYRIMIDINE KINASE"/>
    <property type="match status" value="1"/>
</dbReference>
<dbReference type="PANTHER" id="PTHR20858:SF17">
    <property type="entry name" value="HYDROXYMETHYLPYRIMIDINE_PHOSPHOMETHYLPYRIMIDINE KINASE THI20-RELATED"/>
    <property type="match status" value="1"/>
</dbReference>
<protein>
    <recommendedName>
        <fullName evidence="5">Pyridoxamine kinase/Phosphomethylpyrimidine kinase domain-containing protein</fullName>
    </recommendedName>
</protein>
<reference evidence="6" key="1">
    <citation type="journal article" date="2022" name="Proc. Natl. Acad. Sci. U.S.A.">
        <title>Life cycle and functional genomics of the unicellular red alga Galdieria for elucidating algal and plant evolution and industrial use.</title>
        <authorList>
            <person name="Hirooka S."/>
            <person name="Itabashi T."/>
            <person name="Ichinose T.M."/>
            <person name="Onuma R."/>
            <person name="Fujiwara T."/>
            <person name="Yamashita S."/>
            <person name="Jong L.W."/>
            <person name="Tomita R."/>
            <person name="Iwane A.H."/>
            <person name="Miyagishima S.Y."/>
        </authorList>
    </citation>
    <scope>NUCLEOTIDE SEQUENCE</scope>
    <source>
        <strain evidence="6">NBRC 102759</strain>
    </source>
</reference>
<sequence length="282" mass="29886">MKTLRACHPVPCTLIVAGSDSCAGAGIQADLKTMLALGVYGTSVVTAVTAQNTLGVQGIYPIEPWFVRQQLDSILSDISIAAVKTGMLYSADIIQELALALKQYSFGHMVVDPVLVAKGGQFLLTEDALETLKTDLFPLATLVTPNIPEVCALIGRELESLQDIREAAKDLLSFGSKAVLIKGGHTIASSELDDSCVDILLDSKGVEVYARPRLDTLNTHGTGCTTASAICAYLAKGYALRDSVAKAKEYVFGCIEHSFPIGKGHGPLNHGFSINSESNSKT</sequence>
<keyword evidence="7" id="KW-1185">Reference proteome</keyword>
<dbReference type="GO" id="GO:0008902">
    <property type="term" value="F:hydroxymethylpyrimidine kinase activity"/>
    <property type="evidence" value="ECO:0007669"/>
    <property type="project" value="TreeGrafter"/>
</dbReference>
<dbReference type="EMBL" id="BQMJ01000063">
    <property type="protein sequence ID" value="GJQ15020.1"/>
    <property type="molecule type" value="Genomic_DNA"/>
</dbReference>
<dbReference type="CDD" id="cd01169">
    <property type="entry name" value="HMPP_kinase"/>
    <property type="match status" value="1"/>
</dbReference>
<keyword evidence="1" id="KW-0808">Transferase</keyword>
<organism evidence="6 7">
    <name type="scientific">Galdieria partita</name>
    <dbReference type="NCBI Taxonomy" id="83374"/>
    <lineage>
        <taxon>Eukaryota</taxon>
        <taxon>Rhodophyta</taxon>
        <taxon>Bangiophyceae</taxon>
        <taxon>Galdieriales</taxon>
        <taxon>Galdieriaceae</taxon>
        <taxon>Galdieria</taxon>
    </lineage>
</organism>
<evidence type="ECO:0000256" key="2">
    <source>
        <dbReference type="ARBA" id="ARBA00022741"/>
    </source>
</evidence>
<dbReference type="GO" id="GO:0005829">
    <property type="term" value="C:cytosol"/>
    <property type="evidence" value="ECO:0007669"/>
    <property type="project" value="TreeGrafter"/>
</dbReference>
<evidence type="ECO:0000256" key="4">
    <source>
        <dbReference type="ARBA" id="ARBA00022840"/>
    </source>
</evidence>
<keyword evidence="2" id="KW-0547">Nucleotide-binding</keyword>
<dbReference type="SUPFAM" id="SSF53613">
    <property type="entry name" value="Ribokinase-like"/>
    <property type="match status" value="1"/>
</dbReference>
<keyword evidence="3" id="KW-0418">Kinase</keyword>
<dbReference type="NCBIfam" id="TIGR00097">
    <property type="entry name" value="HMP-P_kinase"/>
    <property type="match status" value="1"/>
</dbReference>
<comment type="caution">
    <text evidence="6">The sequence shown here is derived from an EMBL/GenBank/DDBJ whole genome shotgun (WGS) entry which is preliminary data.</text>
</comment>
<evidence type="ECO:0000313" key="6">
    <source>
        <dbReference type="EMBL" id="GJQ15020.1"/>
    </source>
</evidence>